<dbReference type="GeneID" id="89991911"/>
<dbReference type="RefSeq" id="XP_064723023.1">
    <property type="nucleotide sequence ID" value="XM_064866951.1"/>
</dbReference>
<reference evidence="1 2" key="1">
    <citation type="submission" date="2024-01" db="EMBL/GenBank/DDBJ databases">
        <title>Comparative genomics of Cryptococcus and Kwoniella reveals pathogenesis evolution and contrasting modes of karyotype evolution via chromosome fusion or intercentromeric recombination.</title>
        <authorList>
            <person name="Coelho M.A."/>
            <person name="David-Palma M."/>
            <person name="Shea T."/>
            <person name="Bowers K."/>
            <person name="McGinley-Smith S."/>
            <person name="Mohammad A.W."/>
            <person name="Gnirke A."/>
            <person name="Yurkov A.M."/>
            <person name="Nowrousian M."/>
            <person name="Sun S."/>
            <person name="Cuomo C.A."/>
            <person name="Heitman J."/>
        </authorList>
    </citation>
    <scope>NUCLEOTIDE SEQUENCE [LARGE SCALE GENOMIC DNA]</scope>
    <source>
        <strain evidence="1 2">7685027</strain>
    </source>
</reference>
<dbReference type="Proteomes" id="UP001432216">
    <property type="component" value="Chromosome 9"/>
</dbReference>
<keyword evidence="2" id="KW-1185">Reference proteome</keyword>
<name>A0ABZ2AZE8_9TREE</name>
<sequence length="289" mass="32681">MSSLSLLITAPQPMLVSEDIRLKSRHTAQQKFQALMAAHEVTASSMQTDEQELDRYHKKTLSANIYRGRDATFKAFMRVRAMMIEKPRFPNGRTSTRAMKRRLWTLVAALSDITGVPFSSVDRHQVEAYIDTDLKRELSLNTGTLAKPITSFADFMRLLNACWSAAAQFHSPRERAQTHLYFLLNVTDMSRPGEAASVPTMASDPDISQGIIWDRDITGALFVPDGIDEVRIEYMIKWRNLKGKRNTDADRMGNMSKKEHTSPVWTRLCSSLLSSSRTKCLSISADMSK</sequence>
<evidence type="ECO:0000313" key="1">
    <source>
        <dbReference type="EMBL" id="WVO23784.1"/>
    </source>
</evidence>
<proteinExistence type="predicted"/>
<gene>
    <name evidence="1" type="ORF">IAS62_005141</name>
</gene>
<organism evidence="1 2">
    <name type="scientific">Cryptococcus decagattii</name>
    <dbReference type="NCBI Taxonomy" id="1859122"/>
    <lineage>
        <taxon>Eukaryota</taxon>
        <taxon>Fungi</taxon>
        <taxon>Dikarya</taxon>
        <taxon>Basidiomycota</taxon>
        <taxon>Agaricomycotina</taxon>
        <taxon>Tremellomycetes</taxon>
        <taxon>Tremellales</taxon>
        <taxon>Cryptococcaceae</taxon>
        <taxon>Cryptococcus</taxon>
        <taxon>Cryptococcus gattii species complex</taxon>
    </lineage>
</organism>
<accession>A0ABZ2AZE8</accession>
<evidence type="ECO:0000313" key="2">
    <source>
        <dbReference type="Proteomes" id="UP001432216"/>
    </source>
</evidence>
<protein>
    <submittedName>
        <fullName evidence="1">Uncharacterized protein</fullName>
    </submittedName>
</protein>
<dbReference type="EMBL" id="CP143814">
    <property type="protein sequence ID" value="WVO23784.1"/>
    <property type="molecule type" value="Genomic_DNA"/>
</dbReference>